<sequence length="241" mass="27223">MSSDLLNHLKQIHGSSYEEFMKSKLIPIHGDIGEDILVMRLMSSHNICRQVFTMFLLITLFYVLVTNNLLLTQVNCYRYDLALNVNALGPGRLLSFAKNCKKLKLFLHFSTGMSLCFGQKAYVTGKKEGSILETPLCLGENITSDLSIENELKLASEAVRKLQGSREIKKLKELELNTMAGKTLTRSQKHWSLIQTMREDVPVVRPSIIESSYKEPFPGWIQGISNHASPSIKHIRRLEGG</sequence>
<dbReference type="EC" id="1.2.1.84" evidence="1"/>
<evidence type="ECO:0000256" key="1">
    <source>
        <dbReference type="RuleBase" id="RU363097"/>
    </source>
</evidence>
<protein>
    <recommendedName>
        <fullName evidence="1">Fatty acyl-CoA reductase</fullName>
        <ecNumber evidence="1">1.2.1.84</ecNumber>
    </recommendedName>
</protein>
<keyword evidence="1" id="KW-1133">Transmembrane helix</keyword>
<comment type="function">
    <text evidence="1">Catalyzes the reduction of fatty acyl-CoA to fatty alcohols.</text>
</comment>
<keyword evidence="1" id="KW-0472">Membrane</keyword>
<feature type="transmembrane region" description="Helical" evidence="1">
    <location>
        <begin position="47"/>
        <end position="65"/>
    </location>
</feature>
<reference evidence="3 4" key="1">
    <citation type="submission" date="2021-05" db="EMBL/GenBank/DDBJ databases">
        <title>Genome Assembly of Synthetic Allotetraploid Brassica napus Reveals Homoeologous Exchanges between Subgenomes.</title>
        <authorList>
            <person name="Davis J.T."/>
        </authorList>
    </citation>
    <scope>NUCLEOTIDE SEQUENCE [LARGE SCALE GENOMIC DNA]</scope>
    <source>
        <strain evidence="4">cv. Da-Ae</strain>
        <tissue evidence="3">Seedling</tissue>
    </source>
</reference>
<keyword evidence="1" id="KW-0521">NADP</keyword>
<dbReference type="Proteomes" id="UP000824890">
    <property type="component" value="Unassembled WGS sequence"/>
</dbReference>
<keyword evidence="1" id="KW-0560">Oxidoreductase</keyword>
<organism evidence="3 4">
    <name type="scientific">Brassica napus</name>
    <name type="common">Rape</name>
    <dbReference type="NCBI Taxonomy" id="3708"/>
    <lineage>
        <taxon>Eukaryota</taxon>
        <taxon>Viridiplantae</taxon>
        <taxon>Streptophyta</taxon>
        <taxon>Embryophyta</taxon>
        <taxon>Tracheophyta</taxon>
        <taxon>Spermatophyta</taxon>
        <taxon>Magnoliopsida</taxon>
        <taxon>eudicotyledons</taxon>
        <taxon>Gunneridae</taxon>
        <taxon>Pentapetalae</taxon>
        <taxon>rosids</taxon>
        <taxon>malvids</taxon>
        <taxon>Brassicales</taxon>
        <taxon>Brassicaceae</taxon>
        <taxon>Brassiceae</taxon>
        <taxon>Brassica</taxon>
    </lineage>
</organism>
<dbReference type="EMBL" id="JAGKQM010000007">
    <property type="protein sequence ID" value="KAH0918850.1"/>
    <property type="molecule type" value="Genomic_DNA"/>
</dbReference>
<keyword evidence="1" id="KW-0443">Lipid metabolism</keyword>
<accession>A0ABQ8CR38</accession>
<dbReference type="PANTHER" id="PTHR11011:SF66">
    <property type="entry name" value="FATTY ACYL-COA REDUCTASE 6, CHLOROPLASTIC"/>
    <property type="match status" value="1"/>
</dbReference>
<dbReference type="Pfam" id="PF07993">
    <property type="entry name" value="NAD_binding_4"/>
    <property type="match status" value="1"/>
</dbReference>
<proteinExistence type="inferred from homology"/>
<dbReference type="InterPro" id="IPR013120">
    <property type="entry name" value="FAR_NAD-bd"/>
</dbReference>
<comment type="catalytic activity">
    <reaction evidence="1">
        <text>a long-chain fatty acyl-CoA + 2 NADPH + 2 H(+) = a long-chain primary fatty alcohol + 2 NADP(+) + CoA</text>
        <dbReference type="Rhea" id="RHEA:52716"/>
        <dbReference type="ChEBI" id="CHEBI:15378"/>
        <dbReference type="ChEBI" id="CHEBI:57287"/>
        <dbReference type="ChEBI" id="CHEBI:57783"/>
        <dbReference type="ChEBI" id="CHEBI:58349"/>
        <dbReference type="ChEBI" id="CHEBI:77396"/>
        <dbReference type="ChEBI" id="CHEBI:83139"/>
        <dbReference type="EC" id="1.2.1.84"/>
    </reaction>
</comment>
<comment type="caution">
    <text evidence="3">The sequence shown here is derived from an EMBL/GenBank/DDBJ whole genome shotgun (WGS) entry which is preliminary data.</text>
</comment>
<comment type="similarity">
    <text evidence="1">Belongs to the fatty acyl-CoA reductase family.</text>
</comment>
<evidence type="ECO:0000313" key="3">
    <source>
        <dbReference type="EMBL" id="KAH0918850.1"/>
    </source>
</evidence>
<feature type="domain" description="Thioester reductase (TE)" evidence="2">
    <location>
        <begin position="77"/>
        <end position="225"/>
    </location>
</feature>
<dbReference type="PANTHER" id="PTHR11011">
    <property type="entry name" value="MALE STERILITY PROTEIN 2-RELATED"/>
    <property type="match status" value="1"/>
</dbReference>
<name>A0ABQ8CR38_BRANA</name>
<evidence type="ECO:0000259" key="2">
    <source>
        <dbReference type="Pfam" id="PF07993"/>
    </source>
</evidence>
<keyword evidence="1" id="KW-0812">Transmembrane</keyword>
<evidence type="ECO:0000313" key="4">
    <source>
        <dbReference type="Proteomes" id="UP000824890"/>
    </source>
</evidence>
<keyword evidence="1" id="KW-0444">Lipid biosynthesis</keyword>
<gene>
    <name evidence="3" type="ORF">HID58_026510</name>
</gene>
<keyword evidence="4" id="KW-1185">Reference proteome</keyword>
<dbReference type="Gene3D" id="3.40.50.720">
    <property type="entry name" value="NAD(P)-binding Rossmann-like Domain"/>
    <property type="match status" value="1"/>
</dbReference>
<dbReference type="InterPro" id="IPR026055">
    <property type="entry name" value="FAR"/>
</dbReference>